<dbReference type="PANTHER" id="PTHR22012">
    <property type="entry name" value="FIBROUS SHEATH INTERACTING PROTEIN 1"/>
    <property type="match status" value="1"/>
</dbReference>
<feature type="compositionally biased region" description="Basic and acidic residues" evidence="5">
    <location>
        <begin position="533"/>
        <end position="547"/>
    </location>
</feature>
<dbReference type="GeneTree" id="ENSGT00390000013879"/>
<proteinExistence type="inferred from homology"/>
<evidence type="ECO:0000256" key="2">
    <source>
        <dbReference type="ARBA" id="ARBA00019480"/>
    </source>
</evidence>
<feature type="compositionally biased region" description="Basic and acidic residues" evidence="5">
    <location>
        <begin position="55"/>
        <end position="67"/>
    </location>
</feature>
<dbReference type="PRINTS" id="PR02075">
    <property type="entry name" value="FIBSHEATHIP1"/>
</dbReference>
<dbReference type="RefSeq" id="XP_062823396.1">
    <property type="nucleotide sequence ID" value="XM_062967326.1"/>
</dbReference>
<evidence type="ECO:0000256" key="4">
    <source>
        <dbReference type="SAM" id="Coils"/>
    </source>
</evidence>
<dbReference type="Ensembl" id="ENSACAT00000014629.4">
    <property type="protein sequence ID" value="ENSACAP00000014336.3"/>
    <property type="gene ID" value="ENSACAG00000014628.4"/>
</dbReference>
<feature type="compositionally biased region" description="Polar residues" evidence="5">
    <location>
        <begin position="14"/>
        <end position="25"/>
    </location>
</feature>
<keyword evidence="3 4" id="KW-0175">Coiled coil</keyword>
<feature type="region of interest" description="Disordered" evidence="5">
    <location>
        <begin position="533"/>
        <end position="552"/>
    </location>
</feature>
<dbReference type="CTD" id="161835"/>
<dbReference type="OrthoDB" id="9946895at2759"/>
<dbReference type="RefSeq" id="XP_003224818.1">
    <property type="nucleotide sequence ID" value="XM_003224770.4"/>
</dbReference>
<keyword evidence="7" id="KW-1185">Reference proteome</keyword>
<reference evidence="6" key="2">
    <citation type="submission" date="2025-08" db="UniProtKB">
        <authorList>
            <consortium name="Ensembl"/>
        </authorList>
    </citation>
    <scope>IDENTIFICATION</scope>
</reference>
<feature type="region of interest" description="Disordered" evidence="5">
    <location>
        <begin position="49"/>
        <end position="71"/>
    </location>
</feature>
<evidence type="ECO:0000256" key="3">
    <source>
        <dbReference type="ARBA" id="ARBA00023054"/>
    </source>
</evidence>
<dbReference type="KEGG" id="acs:100552539"/>
<evidence type="ECO:0000256" key="1">
    <source>
        <dbReference type="ARBA" id="ARBA00010495"/>
    </source>
</evidence>
<evidence type="ECO:0000313" key="6">
    <source>
        <dbReference type="Ensembl" id="ENSACAP00000014336.3"/>
    </source>
</evidence>
<dbReference type="AlphaFoldDB" id="H9GL98"/>
<reference evidence="6" key="1">
    <citation type="submission" date="2009-12" db="EMBL/GenBank/DDBJ databases">
        <title>The Genome Sequence of Anolis carolinensis (Green Anole Lizard).</title>
        <authorList>
            <consortium name="The Genome Sequencing Platform"/>
            <person name="Di Palma F."/>
            <person name="Alfoldi J."/>
            <person name="Heiman D."/>
            <person name="Young S."/>
            <person name="Grabherr M."/>
            <person name="Johnson J."/>
            <person name="Lander E.S."/>
            <person name="Lindblad-Toh K."/>
        </authorList>
    </citation>
    <scope>NUCLEOTIDE SEQUENCE [LARGE SCALE GENOMIC DNA]</scope>
    <source>
        <strain evidence="6">JBL SC #1</strain>
    </source>
</reference>
<dbReference type="HOGENOM" id="CLU_031884_1_0_1"/>
<gene>
    <name evidence="6" type="primary">FSIP1</name>
</gene>
<feature type="coiled-coil region" evidence="4">
    <location>
        <begin position="293"/>
        <end position="330"/>
    </location>
</feature>
<dbReference type="eggNOG" id="ENOG502RXFB">
    <property type="taxonomic scope" value="Eukaryota"/>
</dbReference>
<accession>H9GL98</accession>
<dbReference type="Pfam" id="PF15554">
    <property type="entry name" value="FSIP1"/>
    <property type="match status" value="1"/>
</dbReference>
<name>H9GL98_ANOCA</name>
<protein>
    <recommendedName>
        <fullName evidence="2">Fibrous sheath-interacting protein 1</fullName>
    </recommendedName>
</protein>
<feature type="region of interest" description="Disordered" evidence="5">
    <location>
        <begin position="1"/>
        <end position="25"/>
    </location>
</feature>
<dbReference type="PANTHER" id="PTHR22012:SF2">
    <property type="entry name" value="FIBROUS SHEATH-INTERACTING PROTEIN 1"/>
    <property type="match status" value="1"/>
</dbReference>
<organism evidence="6 7">
    <name type="scientific">Anolis carolinensis</name>
    <name type="common">Green anole</name>
    <name type="synonym">American chameleon</name>
    <dbReference type="NCBI Taxonomy" id="28377"/>
    <lineage>
        <taxon>Eukaryota</taxon>
        <taxon>Metazoa</taxon>
        <taxon>Chordata</taxon>
        <taxon>Craniata</taxon>
        <taxon>Vertebrata</taxon>
        <taxon>Euteleostomi</taxon>
        <taxon>Lepidosauria</taxon>
        <taxon>Squamata</taxon>
        <taxon>Bifurcata</taxon>
        <taxon>Unidentata</taxon>
        <taxon>Episquamata</taxon>
        <taxon>Toxicofera</taxon>
        <taxon>Iguania</taxon>
        <taxon>Dactyloidae</taxon>
        <taxon>Anolis</taxon>
    </lineage>
</organism>
<dbReference type="GeneID" id="100552539"/>
<sequence length="609" mass="68982">MDITRGSLDEISRPASNSRINNGNKVLSTSLEVLTPEPNLPKVDFYNNYTEDESEKNYEKGEEDGIKKMKSSQEISEENANNGFQLVIQNENQVEECSSSPMDSENDCTENQLYSCSNAPQKKLAKLQKVTAKSTNIGNSTEKDVDPLVLNAIKKMKRLDQILANKQSQERAIKKQGKELRRKLWEEFQFTTSPSSTVITEEGENTSRFLALESPLPETLDSSAVEEDEVFVSLFHTQINPENYAHSGRETKQDCLSEDRTRSTMKTIENMHQKSEASYKNYPDFIKKNIELAKDAANQVVMLEEEKKRLAELLRDTEEETNELNVTEKEVMGWLVPGEGYTPEPVEYHHLAEISAKLKAVISDGDYAAVDNSLEVPSQIYQESLAYANRKLETIPGEKVLRGTKEERDQQNRLKEIDQQLKILEETAEVLPYLSEEQLNVLLKECIQTPRKEASPPQTKSQDLFLERVTPCCDLLENSILDSRNELLVDVQSGEMIEDQKMIRAEHEDICLSDVIETSDSNLSIALIESHQVETKENNQESQEKSVHNSSSEGYYMAKALSPDKPRKPSFLDEPFYCISMNNELSTDVDIPSMPLKTGGGEVLNKPLE</sequence>
<dbReference type="InParanoid" id="H9GL98"/>
<evidence type="ECO:0000313" key="7">
    <source>
        <dbReference type="Proteomes" id="UP000001646"/>
    </source>
</evidence>
<reference evidence="6" key="3">
    <citation type="submission" date="2025-09" db="UniProtKB">
        <authorList>
            <consortium name="Ensembl"/>
        </authorList>
    </citation>
    <scope>IDENTIFICATION</scope>
</reference>
<evidence type="ECO:0000256" key="5">
    <source>
        <dbReference type="SAM" id="MobiDB-lite"/>
    </source>
</evidence>
<dbReference type="Proteomes" id="UP000001646">
    <property type="component" value="Unplaced"/>
</dbReference>
<dbReference type="Bgee" id="ENSACAG00000014628">
    <property type="expression patterns" value="Expressed in lung and 9 other cell types or tissues"/>
</dbReference>
<dbReference type="InterPro" id="IPR026246">
    <property type="entry name" value="Fsip1"/>
</dbReference>
<comment type="similarity">
    <text evidence="1">Belongs to the FSIP1 family.</text>
</comment>